<evidence type="ECO:0000259" key="5">
    <source>
        <dbReference type="Pfam" id="PF13193"/>
    </source>
</evidence>
<protein>
    <submittedName>
        <fullName evidence="6">Fatty-acid--CoA ligase FadD4</fullName>
    </submittedName>
</protein>
<dbReference type="Pfam" id="PF13193">
    <property type="entry name" value="AMP-binding_C"/>
    <property type="match status" value="1"/>
</dbReference>
<evidence type="ECO:0000256" key="3">
    <source>
        <dbReference type="SAM" id="MobiDB-lite"/>
    </source>
</evidence>
<dbReference type="InterPro" id="IPR025110">
    <property type="entry name" value="AMP-bd_C"/>
</dbReference>
<dbReference type="EMBL" id="BAABHS010000075">
    <property type="protein sequence ID" value="GAA4997944.1"/>
    <property type="molecule type" value="Genomic_DNA"/>
</dbReference>
<dbReference type="SUPFAM" id="SSF56801">
    <property type="entry name" value="Acetyl-CoA synthetase-like"/>
    <property type="match status" value="1"/>
</dbReference>
<dbReference type="Gene3D" id="3.40.50.12780">
    <property type="entry name" value="N-terminal domain of ligase-like"/>
    <property type="match status" value="1"/>
</dbReference>
<dbReference type="Pfam" id="PF00501">
    <property type="entry name" value="AMP-binding"/>
    <property type="match status" value="1"/>
</dbReference>
<evidence type="ECO:0000256" key="1">
    <source>
        <dbReference type="ARBA" id="ARBA00006432"/>
    </source>
</evidence>
<evidence type="ECO:0000313" key="6">
    <source>
        <dbReference type="EMBL" id="GAA4997944.1"/>
    </source>
</evidence>
<evidence type="ECO:0000256" key="2">
    <source>
        <dbReference type="ARBA" id="ARBA00022598"/>
    </source>
</evidence>
<comment type="similarity">
    <text evidence="1">Belongs to the ATP-dependent AMP-binding enzyme family.</text>
</comment>
<evidence type="ECO:0000259" key="4">
    <source>
        <dbReference type="Pfam" id="PF00501"/>
    </source>
</evidence>
<feature type="domain" description="AMP-dependent synthetase/ligase" evidence="4">
    <location>
        <begin position="6"/>
        <end position="357"/>
    </location>
</feature>
<dbReference type="InterPro" id="IPR042099">
    <property type="entry name" value="ANL_N_sf"/>
</dbReference>
<feature type="domain" description="AMP-binding enzyme C-terminal" evidence="5">
    <location>
        <begin position="417"/>
        <end position="495"/>
    </location>
</feature>
<dbReference type="PANTHER" id="PTHR43201">
    <property type="entry name" value="ACYL-COA SYNTHETASE"/>
    <property type="match status" value="1"/>
</dbReference>
<evidence type="ECO:0000313" key="7">
    <source>
        <dbReference type="Proteomes" id="UP001500466"/>
    </source>
</evidence>
<dbReference type="RefSeq" id="WP_345681230.1">
    <property type="nucleotide sequence ID" value="NZ_BAABHS010000075.1"/>
</dbReference>
<keyword evidence="7" id="KW-1185">Reference proteome</keyword>
<dbReference type="Proteomes" id="UP001500466">
    <property type="component" value="Unassembled WGS sequence"/>
</dbReference>
<proteinExistence type="inferred from homology"/>
<name>A0ABP9IH61_9ACTN</name>
<feature type="region of interest" description="Disordered" evidence="3">
    <location>
        <begin position="141"/>
        <end position="173"/>
    </location>
</feature>
<dbReference type="Gene3D" id="3.30.300.30">
    <property type="match status" value="1"/>
</dbReference>
<dbReference type="InterPro" id="IPR045851">
    <property type="entry name" value="AMP-bd_C_sf"/>
</dbReference>
<reference evidence="7" key="1">
    <citation type="journal article" date="2019" name="Int. J. Syst. Evol. Microbiol.">
        <title>The Global Catalogue of Microorganisms (GCM) 10K type strain sequencing project: providing services to taxonomists for standard genome sequencing and annotation.</title>
        <authorList>
            <consortium name="The Broad Institute Genomics Platform"/>
            <consortium name="The Broad Institute Genome Sequencing Center for Infectious Disease"/>
            <person name="Wu L."/>
            <person name="Ma J."/>
        </authorList>
    </citation>
    <scope>NUCLEOTIDE SEQUENCE [LARGE SCALE GENOMIC DNA]</scope>
    <source>
        <strain evidence="7">JCM 17986</strain>
    </source>
</reference>
<accession>A0ABP9IH61</accession>
<sequence>MANGFWAYAQENPGQTALVDPDGREWTAGELAAASNRLVHGLRAAGLGSGDVFSVVLPNGADYIVAYLAAAQAGMYIVPVNNHLVGPELAFILENSGSKVLIGHERFADVVAAAADEAGLPAEARFAVGDVPGFRPVAELTAGQPDTAPEDRSIGMPMNYTSGTTGRPRGVRRPLPTGTPEDARHGGSLLIYGLRPGGGNVHLVGSPLYHTAVLQHASQSLHIGHAVVLMDKWLPEEMLRLIERHRVTHTHMVPTQFHRLLQLPDDVREKYDVSSMRHAVHSAAPCPDHLKRRMIDWWGPCIEEYYAASEGGGTFASAADWLAKPGTVGKAWPISEVAVFGDDGEKLPPGEVGTVYMIMKTGSFKYHNDEEKTRGGRIGDWFTVGDVGYLDEDGYLFLRDRKIDMIISGGQNIYPAEIESALLRHPAVGDVAVFGVPHEDWGEEIKAVVEPSAGHEPGEALAAGLIAFCAEQLASYKRPRSVDFVAEMPRDPNGKLRKRRLRDPYWEGRERAV</sequence>
<keyword evidence="2 6" id="KW-0436">Ligase</keyword>
<dbReference type="InterPro" id="IPR000873">
    <property type="entry name" value="AMP-dep_synth/lig_dom"/>
</dbReference>
<comment type="caution">
    <text evidence="6">The sequence shown here is derived from an EMBL/GenBank/DDBJ whole genome shotgun (WGS) entry which is preliminary data.</text>
</comment>
<organism evidence="6 7">
    <name type="scientific">Yinghuangia aomiensis</name>
    <dbReference type="NCBI Taxonomy" id="676205"/>
    <lineage>
        <taxon>Bacteria</taxon>
        <taxon>Bacillati</taxon>
        <taxon>Actinomycetota</taxon>
        <taxon>Actinomycetes</taxon>
        <taxon>Kitasatosporales</taxon>
        <taxon>Streptomycetaceae</taxon>
        <taxon>Yinghuangia</taxon>
    </lineage>
</organism>
<gene>
    <name evidence="6" type="primary">fadD4</name>
    <name evidence="6" type="ORF">GCM10023205_84560</name>
</gene>
<dbReference type="GO" id="GO:0016874">
    <property type="term" value="F:ligase activity"/>
    <property type="evidence" value="ECO:0007669"/>
    <property type="project" value="UniProtKB-KW"/>
</dbReference>
<dbReference type="PANTHER" id="PTHR43201:SF5">
    <property type="entry name" value="MEDIUM-CHAIN ACYL-COA LIGASE ACSF2, MITOCHONDRIAL"/>
    <property type="match status" value="1"/>
</dbReference>
<feature type="compositionally biased region" description="Low complexity" evidence="3">
    <location>
        <begin position="163"/>
        <end position="173"/>
    </location>
</feature>